<evidence type="ECO:0000313" key="2">
    <source>
        <dbReference type="Proteomes" id="UP000499080"/>
    </source>
</evidence>
<protein>
    <submittedName>
        <fullName evidence="1">Uncharacterized protein</fullName>
    </submittedName>
</protein>
<comment type="caution">
    <text evidence="1">The sequence shown here is derived from an EMBL/GenBank/DDBJ whole genome shotgun (WGS) entry which is preliminary data.</text>
</comment>
<organism evidence="1 2">
    <name type="scientific">Araneus ventricosus</name>
    <name type="common">Orbweaver spider</name>
    <name type="synonym">Epeira ventricosa</name>
    <dbReference type="NCBI Taxonomy" id="182803"/>
    <lineage>
        <taxon>Eukaryota</taxon>
        <taxon>Metazoa</taxon>
        <taxon>Ecdysozoa</taxon>
        <taxon>Arthropoda</taxon>
        <taxon>Chelicerata</taxon>
        <taxon>Arachnida</taxon>
        <taxon>Araneae</taxon>
        <taxon>Araneomorphae</taxon>
        <taxon>Entelegynae</taxon>
        <taxon>Araneoidea</taxon>
        <taxon>Araneidae</taxon>
        <taxon>Araneus</taxon>
    </lineage>
</organism>
<proteinExistence type="predicted"/>
<dbReference type="AlphaFoldDB" id="A0A4Y1ZZV1"/>
<reference evidence="1 2" key="1">
    <citation type="journal article" date="2019" name="Sci. Rep.">
        <title>Orb-weaving spider Araneus ventricosus genome elucidates the spidroin gene catalogue.</title>
        <authorList>
            <person name="Kono N."/>
            <person name="Nakamura H."/>
            <person name="Ohtoshi R."/>
            <person name="Moran D.A.P."/>
            <person name="Shinohara A."/>
            <person name="Yoshida Y."/>
            <person name="Fujiwara M."/>
            <person name="Mori M."/>
            <person name="Tomita M."/>
            <person name="Arakawa K."/>
        </authorList>
    </citation>
    <scope>NUCLEOTIDE SEQUENCE [LARGE SCALE GENOMIC DNA]</scope>
</reference>
<keyword evidence="2" id="KW-1185">Reference proteome</keyword>
<evidence type="ECO:0000313" key="1">
    <source>
        <dbReference type="EMBL" id="GBL72596.1"/>
    </source>
</evidence>
<name>A0A4Y1ZZV1_ARAVE</name>
<accession>A0A4Y1ZZV1</accession>
<sequence>MPSVPQLPHHHTRLKTFNRSGLTYIRRLYTTDRWQNGVSNRRFCCTKGLGGLVVRCRPRSWRVTGSKPNSTEDPSYIRPVSQEIMREVSNALPLVA</sequence>
<gene>
    <name evidence="1" type="ORF">AVEN_127861_1</name>
</gene>
<dbReference type="Proteomes" id="UP000499080">
    <property type="component" value="Unassembled WGS sequence"/>
</dbReference>
<dbReference type="EMBL" id="BGPR01000002">
    <property type="protein sequence ID" value="GBL72596.1"/>
    <property type="molecule type" value="Genomic_DNA"/>
</dbReference>